<sequence>MIIDLHSDTVYKIWGNGGNLLRNEYSIDREKLIRGNVLAQCFALFVPQHEHVPENKQGLSPWEMLNELHDVFVEKTEEASIPVFQIGRNDIPQAILTTEEGASIEGDISRLETLKEWGVRIFGLTWNFENELGYPNSDDKEIMGKGLKEKGIEAVRECGRLGIIVDVSHLSDGGFFDVMKYAEGPIIATHSNSRAVTAVSRNLTDEELRMLSDKGGVMGLNLCPAFLHDEKAEKAEDAISRVADMAEHVMHIYDTAGENILALGSDFDGIEGNLEIPSPDRFYLLFDELKRRGMKESVIDKLSYKNALRVLSSV</sequence>
<dbReference type="GO" id="GO:0070573">
    <property type="term" value="F:metallodipeptidase activity"/>
    <property type="evidence" value="ECO:0007669"/>
    <property type="project" value="InterPro"/>
</dbReference>
<dbReference type="Proteomes" id="UP000810292">
    <property type="component" value="Unassembled WGS sequence"/>
</dbReference>
<proteinExistence type="predicted"/>
<dbReference type="Gene3D" id="3.20.20.140">
    <property type="entry name" value="Metal-dependent hydrolases"/>
    <property type="match status" value="1"/>
</dbReference>
<reference evidence="1" key="2">
    <citation type="journal article" date="2021" name="PeerJ">
        <title>Extensive microbial diversity within the chicken gut microbiome revealed by metagenomics and culture.</title>
        <authorList>
            <person name="Gilroy R."/>
            <person name="Ravi A."/>
            <person name="Getino M."/>
            <person name="Pursley I."/>
            <person name="Horton D.L."/>
            <person name="Alikhan N.F."/>
            <person name="Baker D."/>
            <person name="Gharbi K."/>
            <person name="Hall N."/>
            <person name="Watson M."/>
            <person name="Adriaenssens E.M."/>
            <person name="Foster-Nyarko E."/>
            <person name="Jarju S."/>
            <person name="Secka A."/>
            <person name="Antonio M."/>
            <person name="Oren A."/>
            <person name="Chaudhuri R.R."/>
            <person name="La Ragione R."/>
            <person name="Hildebrand F."/>
            <person name="Pallen M.J."/>
        </authorList>
    </citation>
    <scope>NUCLEOTIDE SEQUENCE</scope>
    <source>
        <strain evidence="1">14700</strain>
    </source>
</reference>
<dbReference type="PANTHER" id="PTHR10443">
    <property type="entry name" value="MICROSOMAL DIPEPTIDASE"/>
    <property type="match status" value="1"/>
</dbReference>
<evidence type="ECO:0000313" key="1">
    <source>
        <dbReference type="EMBL" id="MBO8469667.1"/>
    </source>
</evidence>
<reference evidence="1" key="1">
    <citation type="submission" date="2020-10" db="EMBL/GenBank/DDBJ databases">
        <authorList>
            <person name="Gilroy R."/>
        </authorList>
    </citation>
    <scope>NUCLEOTIDE SEQUENCE</scope>
    <source>
        <strain evidence="1">14700</strain>
    </source>
</reference>
<dbReference type="Pfam" id="PF01244">
    <property type="entry name" value="Peptidase_M19"/>
    <property type="match status" value="1"/>
</dbReference>
<dbReference type="InterPro" id="IPR008257">
    <property type="entry name" value="Pept_M19"/>
</dbReference>
<dbReference type="PANTHER" id="PTHR10443:SF12">
    <property type="entry name" value="DIPEPTIDASE"/>
    <property type="match status" value="1"/>
</dbReference>
<dbReference type="EMBL" id="JADIMF010000129">
    <property type="protein sequence ID" value="MBO8469667.1"/>
    <property type="molecule type" value="Genomic_DNA"/>
</dbReference>
<dbReference type="AlphaFoldDB" id="A0A9D9NDD6"/>
<dbReference type="SUPFAM" id="SSF51556">
    <property type="entry name" value="Metallo-dependent hydrolases"/>
    <property type="match status" value="1"/>
</dbReference>
<dbReference type="InterPro" id="IPR032466">
    <property type="entry name" value="Metal_Hydrolase"/>
</dbReference>
<gene>
    <name evidence="1" type="ORF">IAA72_07775</name>
</gene>
<comment type="caution">
    <text evidence="1">The sequence shown here is derived from an EMBL/GenBank/DDBJ whole genome shotgun (WGS) entry which is preliminary data.</text>
</comment>
<accession>A0A9D9NDD6</accession>
<dbReference type="PROSITE" id="PS51365">
    <property type="entry name" value="RENAL_DIPEPTIDASE_2"/>
    <property type="match status" value="1"/>
</dbReference>
<evidence type="ECO:0000313" key="2">
    <source>
        <dbReference type="Proteomes" id="UP000810292"/>
    </source>
</evidence>
<name>A0A9D9NDD6_9SPIO</name>
<protein>
    <submittedName>
        <fullName evidence="1">Membrane dipeptidase</fullName>
    </submittedName>
</protein>
<dbReference type="GO" id="GO:0006508">
    <property type="term" value="P:proteolysis"/>
    <property type="evidence" value="ECO:0007669"/>
    <property type="project" value="InterPro"/>
</dbReference>
<organism evidence="1 2">
    <name type="scientific">Candidatus Ornithospirochaeta stercoravium</name>
    <dbReference type="NCBI Taxonomy" id="2840897"/>
    <lineage>
        <taxon>Bacteria</taxon>
        <taxon>Pseudomonadati</taxon>
        <taxon>Spirochaetota</taxon>
        <taxon>Spirochaetia</taxon>
        <taxon>Spirochaetales</taxon>
        <taxon>Spirochaetaceae</taxon>
        <taxon>Spirochaetaceae incertae sedis</taxon>
        <taxon>Candidatus Ornithospirochaeta</taxon>
    </lineage>
</organism>